<protein>
    <submittedName>
        <fullName evidence="1">Uncharacterized protein</fullName>
    </submittedName>
</protein>
<sequence>MVENEGNQHVSVPLQFASHSCFSWLEKHLLI</sequence>
<evidence type="ECO:0000313" key="1">
    <source>
        <dbReference type="EMBL" id="MBX26122.1"/>
    </source>
</evidence>
<proteinExistence type="predicted"/>
<organism evidence="1">
    <name type="scientific">Rhizophora mucronata</name>
    <name type="common">Asiatic mangrove</name>
    <dbReference type="NCBI Taxonomy" id="61149"/>
    <lineage>
        <taxon>Eukaryota</taxon>
        <taxon>Viridiplantae</taxon>
        <taxon>Streptophyta</taxon>
        <taxon>Embryophyta</taxon>
        <taxon>Tracheophyta</taxon>
        <taxon>Spermatophyta</taxon>
        <taxon>Magnoliopsida</taxon>
        <taxon>eudicotyledons</taxon>
        <taxon>Gunneridae</taxon>
        <taxon>Pentapetalae</taxon>
        <taxon>rosids</taxon>
        <taxon>fabids</taxon>
        <taxon>Malpighiales</taxon>
        <taxon>Rhizophoraceae</taxon>
        <taxon>Rhizophora</taxon>
    </lineage>
</organism>
<accession>A0A2P2M7C7</accession>
<name>A0A2P2M7C7_RHIMU</name>
<reference evidence="1" key="1">
    <citation type="submission" date="2018-02" db="EMBL/GenBank/DDBJ databases">
        <title>Rhizophora mucronata_Transcriptome.</title>
        <authorList>
            <person name="Meera S.P."/>
            <person name="Sreeshan A."/>
            <person name="Augustine A."/>
        </authorList>
    </citation>
    <scope>NUCLEOTIDE SEQUENCE</scope>
    <source>
        <tissue evidence="1">Leaf</tissue>
    </source>
</reference>
<dbReference type="AlphaFoldDB" id="A0A2P2M7C7"/>
<dbReference type="EMBL" id="GGEC01045638">
    <property type="protein sequence ID" value="MBX26122.1"/>
    <property type="molecule type" value="Transcribed_RNA"/>
</dbReference>